<reference evidence="6" key="1">
    <citation type="submission" date="2016-11" db="EMBL/GenBank/DDBJ databases">
        <title>melanization related genes in Leptinotarsa decemlineata.</title>
        <authorList>
            <person name="Fu K."/>
        </authorList>
    </citation>
    <scope>NUCLEOTIDE SEQUENCE</scope>
</reference>
<dbReference type="GO" id="GO:0005576">
    <property type="term" value="C:extracellular region"/>
    <property type="evidence" value="ECO:0007669"/>
    <property type="project" value="UniProtKB-SubCell"/>
</dbReference>
<proteinExistence type="evidence at transcript level"/>
<evidence type="ECO:0000256" key="3">
    <source>
        <dbReference type="ARBA" id="ARBA00022525"/>
    </source>
</evidence>
<dbReference type="PANTHER" id="PTHR10009:SF19">
    <property type="entry name" value="RE55542P"/>
    <property type="match status" value="1"/>
</dbReference>
<dbReference type="PRINTS" id="PR01366">
    <property type="entry name" value="ROYALJELLY"/>
</dbReference>
<keyword evidence="4 5" id="KW-0732">Signal</keyword>
<dbReference type="FunFam" id="2.120.10.30:FF:000045">
    <property type="entry name" value="Blast:Protein yellow"/>
    <property type="match status" value="1"/>
</dbReference>
<organism evidence="6">
    <name type="scientific">Leptinotarsa decemlineata</name>
    <name type="common">Colorado potato beetle</name>
    <name type="synonym">Doryphora decemlineata</name>
    <dbReference type="NCBI Taxonomy" id="7539"/>
    <lineage>
        <taxon>Eukaryota</taxon>
        <taxon>Metazoa</taxon>
        <taxon>Ecdysozoa</taxon>
        <taxon>Arthropoda</taxon>
        <taxon>Hexapoda</taxon>
        <taxon>Insecta</taxon>
        <taxon>Pterygota</taxon>
        <taxon>Neoptera</taxon>
        <taxon>Endopterygota</taxon>
        <taxon>Coleoptera</taxon>
        <taxon>Polyphaga</taxon>
        <taxon>Cucujiformia</taxon>
        <taxon>Chrysomeloidea</taxon>
        <taxon>Chrysomelidae</taxon>
        <taxon>Chrysomelinae</taxon>
        <taxon>Doryphorini</taxon>
        <taxon>Leptinotarsa</taxon>
    </lineage>
</organism>
<feature type="chain" id="PRO_5012063992" evidence="5">
    <location>
        <begin position="17"/>
        <end position="389"/>
    </location>
</feature>
<comment type="subcellular location">
    <subcellularLocation>
        <location evidence="1">Secreted</location>
    </subcellularLocation>
</comment>
<keyword evidence="3" id="KW-0964">Secreted</keyword>
<dbReference type="InterPro" id="IPR011042">
    <property type="entry name" value="6-blade_b-propeller_TolB-like"/>
</dbReference>
<sequence>MMIVLLLGLCIGHALGLELLNQWNFLNYDFPPDYDISDFRPENTVFTGIEITDDRIFIATPRLRAGVPATFSSFPRNSHTGSSPILQAYPDWSFHAAGRGDFNCSGLISVYRAKIDSCNRLWVLDSGLDTSIDNFRTACPPKILIFDLRSNQIVRTIIIPEDVLRPVSALTSLILDESVQESSDAAFIYISDTVAAGLIVYDGARDRSWRFSDPSMFPNPDYSKISIVGEQFSLMDGIIGLAHSPKLAVLFYQPLATDRIFSIPTATLTKGPPGEFEELPISVAGRKSSQGMPLAMNEDDNTLYFSPMTETSVASWNIVSNQQKILANDPVNLQFVPDIRWKEDGSIYILSSRFHKFYRRTVTPKEINLRILKVTPQRYIFENVNNFYY</sequence>
<dbReference type="AlphaFoldDB" id="A0A290GAY6"/>
<evidence type="ECO:0000313" key="6">
    <source>
        <dbReference type="EMBL" id="ATB56348.1"/>
    </source>
</evidence>
<evidence type="ECO:0000256" key="2">
    <source>
        <dbReference type="ARBA" id="ARBA00009127"/>
    </source>
</evidence>
<dbReference type="InterPro" id="IPR017996">
    <property type="entry name" value="MRJP/yellow-related"/>
</dbReference>
<dbReference type="EMBL" id="KY221850">
    <property type="protein sequence ID" value="ATB56348.1"/>
    <property type="molecule type" value="mRNA"/>
</dbReference>
<accession>A0A290GAY6</accession>
<name>A0A290GAY6_LEPDE</name>
<protein>
    <submittedName>
        <fullName evidence="6">Yellow-e</fullName>
    </submittedName>
</protein>
<evidence type="ECO:0000256" key="4">
    <source>
        <dbReference type="ARBA" id="ARBA00022729"/>
    </source>
</evidence>
<dbReference type="OrthoDB" id="7776143at2759"/>
<comment type="similarity">
    <text evidence="2">Belongs to the major royal jelly protein family.</text>
</comment>
<dbReference type="SUPFAM" id="SSF63829">
    <property type="entry name" value="Calcium-dependent phosphotriesterase"/>
    <property type="match status" value="1"/>
</dbReference>
<evidence type="ECO:0000256" key="1">
    <source>
        <dbReference type="ARBA" id="ARBA00004613"/>
    </source>
</evidence>
<dbReference type="Pfam" id="PF03022">
    <property type="entry name" value="MRJP"/>
    <property type="match status" value="1"/>
</dbReference>
<dbReference type="PANTHER" id="PTHR10009">
    <property type="entry name" value="PROTEIN YELLOW-RELATED"/>
    <property type="match status" value="1"/>
</dbReference>
<evidence type="ECO:0000256" key="5">
    <source>
        <dbReference type="SAM" id="SignalP"/>
    </source>
</evidence>
<dbReference type="Gene3D" id="2.120.10.30">
    <property type="entry name" value="TolB, C-terminal domain"/>
    <property type="match status" value="1"/>
</dbReference>
<feature type="signal peptide" evidence="5">
    <location>
        <begin position="1"/>
        <end position="16"/>
    </location>
</feature>